<organism evidence="1">
    <name type="scientific">Trichuris suis</name>
    <name type="common">pig whipworm</name>
    <dbReference type="NCBI Taxonomy" id="68888"/>
    <lineage>
        <taxon>Eukaryota</taxon>
        <taxon>Metazoa</taxon>
        <taxon>Ecdysozoa</taxon>
        <taxon>Nematoda</taxon>
        <taxon>Enoplea</taxon>
        <taxon>Dorylaimia</taxon>
        <taxon>Trichinellida</taxon>
        <taxon>Trichuridae</taxon>
        <taxon>Trichuris</taxon>
    </lineage>
</organism>
<protein>
    <recommendedName>
        <fullName evidence="2">Peptidase S1 domain-containing protein</fullName>
    </recommendedName>
</protein>
<name>A0A085MPK4_9BILA</name>
<accession>A0A085MPK4</accession>
<dbReference type="AlphaFoldDB" id="A0A085MPK4"/>
<evidence type="ECO:0000313" key="1">
    <source>
        <dbReference type="EMBL" id="KFD59150.1"/>
    </source>
</evidence>
<dbReference type="SUPFAM" id="SSF50494">
    <property type="entry name" value="Trypsin-like serine proteases"/>
    <property type="match status" value="1"/>
</dbReference>
<sequence length="72" mass="8228">MFPWNVIITTRIRGSTRCIGSLVHKGNERQAVNSSDVVLTAADCFNGRKHRRLRVYAGSPRFSRLRRRGTKV</sequence>
<evidence type="ECO:0008006" key="2">
    <source>
        <dbReference type="Google" id="ProtNLM"/>
    </source>
</evidence>
<dbReference type="Proteomes" id="UP000030758">
    <property type="component" value="Unassembled WGS sequence"/>
</dbReference>
<dbReference type="Gene3D" id="2.40.10.10">
    <property type="entry name" value="Trypsin-like serine proteases"/>
    <property type="match status" value="1"/>
</dbReference>
<gene>
    <name evidence="1" type="ORF">M514_28671</name>
</gene>
<reference evidence="1" key="1">
    <citation type="journal article" date="2014" name="Nat. Genet.">
        <title>Genome and transcriptome of the porcine whipworm Trichuris suis.</title>
        <authorList>
            <person name="Jex A.R."/>
            <person name="Nejsum P."/>
            <person name="Schwarz E.M."/>
            <person name="Hu L."/>
            <person name="Young N.D."/>
            <person name="Hall R.S."/>
            <person name="Korhonen P.K."/>
            <person name="Liao S."/>
            <person name="Thamsborg S."/>
            <person name="Xia J."/>
            <person name="Xu P."/>
            <person name="Wang S."/>
            <person name="Scheerlinck J.P."/>
            <person name="Hofmann A."/>
            <person name="Sternberg P.W."/>
            <person name="Wang J."/>
            <person name="Gasser R.B."/>
        </authorList>
    </citation>
    <scope>NUCLEOTIDE SEQUENCE [LARGE SCALE GENOMIC DNA]</scope>
    <source>
        <strain evidence="1">DCEP-RM93F</strain>
    </source>
</reference>
<proteinExistence type="predicted"/>
<dbReference type="InterPro" id="IPR009003">
    <property type="entry name" value="Peptidase_S1_PA"/>
</dbReference>
<dbReference type="EMBL" id="KL368973">
    <property type="protein sequence ID" value="KFD59150.1"/>
    <property type="molecule type" value="Genomic_DNA"/>
</dbReference>
<dbReference type="InterPro" id="IPR043504">
    <property type="entry name" value="Peptidase_S1_PA_chymotrypsin"/>
</dbReference>
<feature type="non-terminal residue" evidence="1">
    <location>
        <position position="72"/>
    </location>
</feature>